<dbReference type="GO" id="GO:0005737">
    <property type="term" value="C:cytoplasm"/>
    <property type="evidence" value="ECO:0007669"/>
    <property type="project" value="TreeGrafter"/>
</dbReference>
<dbReference type="PANTHER" id="PTHR30143:SF0">
    <property type="entry name" value="2-KETO-4-PENTENOATE HYDRATASE"/>
    <property type="match status" value="1"/>
</dbReference>
<evidence type="ECO:0000313" key="1">
    <source>
        <dbReference type="EMBL" id="BFH73136.1"/>
    </source>
</evidence>
<organism evidence="1">
    <name type="scientific">Sulfurisphaera javensis</name>
    <dbReference type="NCBI Taxonomy" id="2049879"/>
    <lineage>
        <taxon>Archaea</taxon>
        <taxon>Thermoproteota</taxon>
        <taxon>Thermoprotei</taxon>
        <taxon>Sulfolobales</taxon>
        <taxon>Sulfolobaceae</taxon>
        <taxon>Sulfurisphaera</taxon>
    </lineage>
</organism>
<gene>
    <name evidence="1" type="ORF">SJAV_10800</name>
</gene>
<protein>
    <recommendedName>
        <fullName evidence="2">2-keto-4-pentenoate hydratase</fullName>
    </recommendedName>
</protein>
<dbReference type="KEGG" id="sjv:SJAV_10800"/>
<sequence>MHLNLLVITCFTMKIEEKVELLYNAYKDKKEIEPFEVNSEEATQIFNLFTQKLVKDEGLGGYKISLVTLETIKKFKANGPDYGILTNNMIVKKGNEVKLPFRYSYAEIEVIVLADNCKEDNIPHCIKETYLGIEMPMTRFNAPLNKLNFNQLKADDMVAGLLYLGEKVSEQPKSVEVYINDELKGKDKPNFIYGNYLEMLKWLIKSIGKEVSGYVSTGSIVGPIPINKGEKIRVKSDNAEFEVKLY</sequence>
<dbReference type="AlphaFoldDB" id="A0AAT9GQQ0"/>
<dbReference type="InterPro" id="IPR036663">
    <property type="entry name" value="Fumarylacetoacetase_C_sf"/>
</dbReference>
<dbReference type="InterPro" id="IPR050772">
    <property type="entry name" value="Hydratase-Decarb/MhpD_sf"/>
</dbReference>
<proteinExistence type="predicted"/>
<dbReference type="PANTHER" id="PTHR30143">
    <property type="entry name" value="ACID HYDRATASE"/>
    <property type="match status" value="1"/>
</dbReference>
<reference evidence="1" key="1">
    <citation type="submission" date="2024-03" db="EMBL/GenBank/DDBJ databases">
        <title>Complete genome sequence of Sulfurisphaera javensis strain KD-1.</title>
        <authorList>
            <person name="Sakai H."/>
            <person name="Nur N."/>
            <person name="Suwanto A."/>
            <person name="Kurosawa N."/>
        </authorList>
    </citation>
    <scope>NUCLEOTIDE SEQUENCE</scope>
    <source>
        <strain evidence="1">KD-1</strain>
    </source>
</reference>
<dbReference type="EMBL" id="AP031322">
    <property type="protein sequence ID" value="BFH73136.1"/>
    <property type="molecule type" value="Genomic_DNA"/>
</dbReference>
<dbReference type="Gene3D" id="3.90.850.10">
    <property type="entry name" value="Fumarylacetoacetase-like, C-terminal domain"/>
    <property type="match status" value="1"/>
</dbReference>
<accession>A0AAT9GQQ0</accession>
<dbReference type="GO" id="GO:0008684">
    <property type="term" value="F:2-oxopent-4-enoate hydratase activity"/>
    <property type="evidence" value="ECO:0007669"/>
    <property type="project" value="TreeGrafter"/>
</dbReference>
<name>A0AAT9GQQ0_9CREN</name>
<dbReference type="SUPFAM" id="SSF56529">
    <property type="entry name" value="FAH"/>
    <property type="match status" value="1"/>
</dbReference>
<evidence type="ECO:0008006" key="2">
    <source>
        <dbReference type="Google" id="ProtNLM"/>
    </source>
</evidence>